<protein>
    <submittedName>
        <fullName evidence="2">ABC-2 type transport system permease protein</fullName>
    </submittedName>
</protein>
<organism evidence="2 3">
    <name type="scientific">Pseudolactococcus chungangensis CAU 28 = DSM 22330</name>
    <dbReference type="NCBI Taxonomy" id="1122154"/>
    <lineage>
        <taxon>Bacteria</taxon>
        <taxon>Bacillati</taxon>
        <taxon>Bacillota</taxon>
        <taxon>Bacilli</taxon>
        <taxon>Lactobacillales</taxon>
        <taxon>Streptococcaceae</taxon>
        <taxon>Pseudolactococcus</taxon>
    </lineage>
</organism>
<feature type="transmembrane region" description="Helical" evidence="1">
    <location>
        <begin position="164"/>
        <end position="185"/>
    </location>
</feature>
<name>A0A1K2HGA7_9LACT</name>
<feature type="transmembrane region" description="Helical" evidence="1">
    <location>
        <begin position="83"/>
        <end position="100"/>
    </location>
</feature>
<feature type="transmembrane region" description="Helical" evidence="1">
    <location>
        <begin position="503"/>
        <end position="524"/>
    </location>
</feature>
<evidence type="ECO:0000313" key="3">
    <source>
        <dbReference type="Proteomes" id="UP000185655"/>
    </source>
</evidence>
<gene>
    <name evidence="2" type="ORF">SAMN02746068_01618</name>
</gene>
<feature type="transmembrane region" description="Helical" evidence="1">
    <location>
        <begin position="460"/>
        <end position="483"/>
    </location>
</feature>
<dbReference type="EMBL" id="FPKS01000009">
    <property type="protein sequence ID" value="SFZ75577.1"/>
    <property type="molecule type" value="Genomic_DNA"/>
</dbReference>
<evidence type="ECO:0000313" key="2">
    <source>
        <dbReference type="EMBL" id="SFZ75577.1"/>
    </source>
</evidence>
<feature type="transmembrane region" description="Helical" evidence="1">
    <location>
        <begin position="21"/>
        <end position="41"/>
    </location>
</feature>
<proteinExistence type="predicted"/>
<feature type="transmembrane region" description="Helical" evidence="1">
    <location>
        <begin position="127"/>
        <end position="152"/>
    </location>
</feature>
<keyword evidence="1" id="KW-1133">Transmembrane helix</keyword>
<feature type="transmembrane region" description="Helical" evidence="1">
    <location>
        <begin position="435"/>
        <end position="453"/>
    </location>
</feature>
<feature type="transmembrane region" description="Helical" evidence="1">
    <location>
        <begin position="389"/>
        <end position="415"/>
    </location>
</feature>
<keyword evidence="1" id="KW-0812">Transmembrane</keyword>
<feature type="transmembrane region" description="Helical" evidence="1">
    <location>
        <begin position="341"/>
        <end position="368"/>
    </location>
</feature>
<dbReference type="STRING" id="1122154.SAMN02746068_01618"/>
<dbReference type="OrthoDB" id="2014935at2"/>
<sequence>MTNFTLIFRNLIKKDWKKLNVTLLGLVYFAIFYAPMMTNIYSTKTELLAIFETLKNPAMIALVGPTEATTQTVTLASFYFQEMTLFTALIFIIVGILHVLSRTRAEEEEGLSELVLSFPVGKLTQPVAVLLEMTGFYLTSALLITAGLTLLTQKIAGFSLMTNALYGFSLALSGLLFSALALLVAQLFATASSARNAIFSLVGILYIARAFTDLSNLTLSRLNPLAWVYLSSPSVGNHWLYLLATLFLVGCLSFIVLNLQNRRDISGSIFSEKEKPHHASQFYSSTLGFVAKNAQGQLMIWGLGMLMMGATYGSIFGDIDKFVETNATIKAMFVENPKFNLAVQFMGTILMVLVVLATVPVISLIGRLAKDESLGRLDLLLLKTSRAKLLWSTWCLAVLVGIIVTELGGLGLYLAATTVMAHPIAFTTVMSATTAYLPTLLIFASLATLLIALNRKLLNIAWLYLIASFIIDYLGSLMKLSKIYHQLTPFYWVPRLPVNQMDWRYVCVMVIISLALLGISSLIYQKRDI</sequence>
<accession>A0A1K2HGA7</accession>
<dbReference type="RefSeq" id="WP_031367125.1">
    <property type="nucleotide sequence ID" value="NZ_FPKS01000009.1"/>
</dbReference>
<dbReference type="AlphaFoldDB" id="A0A1K2HGA7"/>
<dbReference type="Proteomes" id="UP000185655">
    <property type="component" value="Unassembled WGS sequence"/>
</dbReference>
<evidence type="ECO:0000256" key="1">
    <source>
        <dbReference type="SAM" id="Phobius"/>
    </source>
</evidence>
<keyword evidence="1" id="KW-0472">Membrane</keyword>
<feature type="transmembrane region" description="Helical" evidence="1">
    <location>
        <begin position="239"/>
        <end position="259"/>
    </location>
</feature>
<reference evidence="2 3" key="1">
    <citation type="submission" date="2016-11" db="EMBL/GenBank/DDBJ databases">
        <authorList>
            <person name="Jaros S."/>
            <person name="Januszkiewicz K."/>
            <person name="Wedrychowicz H."/>
        </authorList>
    </citation>
    <scope>NUCLEOTIDE SEQUENCE [LARGE SCALE GENOMIC DNA]</scope>
    <source>
        <strain evidence="2 3">DSM 22330</strain>
    </source>
</reference>
<feature type="transmembrane region" description="Helical" evidence="1">
    <location>
        <begin position="298"/>
        <end position="316"/>
    </location>
</feature>
<feature type="transmembrane region" description="Helical" evidence="1">
    <location>
        <begin position="197"/>
        <end position="219"/>
    </location>
</feature>